<dbReference type="SUPFAM" id="SSF55729">
    <property type="entry name" value="Acyl-CoA N-acyltransferases (Nat)"/>
    <property type="match status" value="1"/>
</dbReference>
<dbReference type="CDD" id="cd04301">
    <property type="entry name" value="NAT_SF"/>
    <property type="match status" value="1"/>
</dbReference>
<dbReference type="InterPro" id="IPR023801">
    <property type="entry name" value="His_deacetylse_dom"/>
</dbReference>
<dbReference type="SUPFAM" id="SSF52768">
    <property type="entry name" value="Arginase/deacetylase"/>
    <property type="match status" value="1"/>
</dbReference>
<dbReference type="InterPro" id="IPR037138">
    <property type="entry name" value="His_deacetylse_dom_sf"/>
</dbReference>
<protein>
    <submittedName>
        <fullName evidence="7">Histone deacetylase family protein</fullName>
    </submittedName>
</protein>
<evidence type="ECO:0000256" key="3">
    <source>
        <dbReference type="ARBA" id="ARBA00022723"/>
    </source>
</evidence>
<comment type="caution">
    <text evidence="7">The sequence shown here is derived from an EMBL/GenBank/DDBJ whole genome shotgun (WGS) entry which is preliminary data.</text>
</comment>
<dbReference type="GO" id="GO:0040029">
    <property type="term" value="P:epigenetic regulation of gene expression"/>
    <property type="evidence" value="ECO:0007669"/>
    <property type="project" value="TreeGrafter"/>
</dbReference>
<accession>A0A3A4R117</accession>
<dbReference type="Gene3D" id="3.40.800.20">
    <property type="entry name" value="Histone deacetylase domain"/>
    <property type="match status" value="1"/>
</dbReference>
<evidence type="ECO:0000259" key="6">
    <source>
        <dbReference type="PROSITE" id="PS51186"/>
    </source>
</evidence>
<dbReference type="GO" id="GO:0016747">
    <property type="term" value="F:acyltransferase activity, transferring groups other than amino-acyl groups"/>
    <property type="evidence" value="ECO:0007669"/>
    <property type="project" value="InterPro"/>
</dbReference>
<evidence type="ECO:0000256" key="5">
    <source>
        <dbReference type="ARBA" id="ARBA00022833"/>
    </source>
</evidence>
<gene>
    <name evidence="7" type="ORF">C4541_07550</name>
</gene>
<reference evidence="7 8" key="1">
    <citation type="journal article" date="2017" name="ISME J.">
        <title>Energy and carbon metabolisms in a deep terrestrial subsurface fluid microbial community.</title>
        <authorList>
            <person name="Momper L."/>
            <person name="Jungbluth S.P."/>
            <person name="Lee M.D."/>
            <person name="Amend J.P."/>
        </authorList>
    </citation>
    <scope>NUCLEOTIDE SEQUENCE [LARGE SCALE GENOMIC DNA]</scope>
    <source>
        <strain evidence="7">SURF_26</strain>
    </source>
</reference>
<evidence type="ECO:0000313" key="8">
    <source>
        <dbReference type="Proteomes" id="UP000266426"/>
    </source>
</evidence>
<dbReference type="PANTHER" id="PTHR10625">
    <property type="entry name" value="HISTONE DEACETYLASE HDAC1-RELATED"/>
    <property type="match status" value="1"/>
</dbReference>
<dbReference type="InterPro" id="IPR000286">
    <property type="entry name" value="HDACs"/>
</dbReference>
<dbReference type="Pfam" id="PF00583">
    <property type="entry name" value="Acetyltransf_1"/>
    <property type="match status" value="1"/>
</dbReference>
<keyword evidence="4" id="KW-0378">Hydrolase</keyword>
<dbReference type="CDD" id="cd10001">
    <property type="entry name" value="HDAC_classII_APAH"/>
    <property type="match status" value="1"/>
</dbReference>
<dbReference type="GO" id="GO:0016787">
    <property type="term" value="F:hydrolase activity"/>
    <property type="evidence" value="ECO:0007669"/>
    <property type="project" value="UniProtKB-KW"/>
</dbReference>
<dbReference type="AlphaFoldDB" id="A0A3A4R117"/>
<comment type="similarity">
    <text evidence="2">Belongs to the histone deacetylase family.</text>
</comment>
<dbReference type="EMBL" id="QZJZ01000063">
    <property type="protein sequence ID" value="RJP58649.1"/>
    <property type="molecule type" value="Genomic_DNA"/>
</dbReference>
<dbReference type="InterPro" id="IPR023696">
    <property type="entry name" value="Ureohydrolase_dom_sf"/>
</dbReference>
<dbReference type="PRINTS" id="PR01270">
    <property type="entry name" value="HDASUPER"/>
</dbReference>
<dbReference type="InterPro" id="IPR000182">
    <property type="entry name" value="GNAT_dom"/>
</dbReference>
<dbReference type="Proteomes" id="UP000266426">
    <property type="component" value="Unassembled WGS sequence"/>
</dbReference>
<keyword evidence="5" id="KW-0862">Zinc</keyword>
<dbReference type="Gene3D" id="3.40.630.30">
    <property type="match status" value="1"/>
</dbReference>
<keyword evidence="3" id="KW-0479">Metal-binding</keyword>
<name>A0A3A4R117_9BACT</name>
<dbReference type="GO" id="GO:0004407">
    <property type="term" value="F:histone deacetylase activity"/>
    <property type="evidence" value="ECO:0007669"/>
    <property type="project" value="TreeGrafter"/>
</dbReference>
<dbReference type="Pfam" id="PF00850">
    <property type="entry name" value="Hist_deacetyl"/>
    <property type="match status" value="1"/>
</dbReference>
<evidence type="ECO:0000256" key="1">
    <source>
        <dbReference type="ARBA" id="ARBA00001947"/>
    </source>
</evidence>
<dbReference type="PROSITE" id="PS51186">
    <property type="entry name" value="GNAT"/>
    <property type="match status" value="1"/>
</dbReference>
<dbReference type="InterPro" id="IPR016181">
    <property type="entry name" value="Acyl_CoA_acyltransferase"/>
</dbReference>
<evidence type="ECO:0000313" key="7">
    <source>
        <dbReference type="EMBL" id="RJP58649.1"/>
    </source>
</evidence>
<feature type="domain" description="N-acetyltransferase" evidence="6">
    <location>
        <begin position="9"/>
        <end position="179"/>
    </location>
</feature>
<evidence type="ECO:0000256" key="4">
    <source>
        <dbReference type="ARBA" id="ARBA00022801"/>
    </source>
</evidence>
<comment type="cofactor">
    <cofactor evidence="1">
        <name>Zn(2+)</name>
        <dbReference type="ChEBI" id="CHEBI:29105"/>
    </cofactor>
</comment>
<dbReference type="PANTHER" id="PTHR10625:SF17">
    <property type="entry name" value="HISTONE DEACETYLASE 8"/>
    <property type="match status" value="1"/>
</dbReference>
<proteinExistence type="inferred from homology"/>
<organism evidence="7 8">
    <name type="scientific">Candidatus Auribacter fodinae</name>
    <dbReference type="NCBI Taxonomy" id="2093366"/>
    <lineage>
        <taxon>Bacteria</taxon>
        <taxon>Pseudomonadati</taxon>
        <taxon>Candidatus Auribacterota</taxon>
        <taxon>Candidatus Auribacteria</taxon>
        <taxon>Candidatus Auribacterales</taxon>
        <taxon>Candidatus Auribacteraceae</taxon>
        <taxon>Candidatus Auribacter</taxon>
    </lineage>
</organism>
<dbReference type="GO" id="GO:0046872">
    <property type="term" value="F:metal ion binding"/>
    <property type="evidence" value="ECO:0007669"/>
    <property type="project" value="UniProtKB-KW"/>
</dbReference>
<sequence length="578" mass="66328">MFSIRRIYDDVLPVDRHALSQVQQILREQFPLVSSEDIEKIPVQLKDPLTFQYRVTLFVAEDLRGTVRGFALLLYFSDLNFCYLDYISAARLETGKGIGGILYERVREEALELGAVGLFMECLPDDPALCRDKKILKQNQARLVFYERFGVRPIANTKYETPLKPEDDNPPYLLFDDLGRKKPLQRNYARRIVRTILERKYPDVCPTKYISMVVSSFKDNPIKMMEFRYIKPEQVSALMPHVPDDKKIILTVNDIHEIHHVRERGYVESPVRIKAIKKELERTNLFLQVKTKHYPQKNIEAVHDKKYVDYFKSVCEVIEKGKSIYPYVFPIRNRTRPPVELPMRAGYYCIDTFTPINENAWCAAKRAVDCALTAADFILKGSRLAYALVRPPGHHAEINSFGGFCYLNSAAIAAHRLSRFGKVAILDIDYHHGNGQQHIFYNRNDVLTISIHGHPKFAYPFFTGFKDEKGEGDGLGFNVNYPLPEKITPEKYCETLQNAIGKIEGYQPEFVVVALGVDTAKGDPTGTWSMRPADFFTIGKLIGAIKKPILFSQEGGYNSRQIGVNVRQFFQGVRHTHR</sequence>
<evidence type="ECO:0000256" key="2">
    <source>
        <dbReference type="ARBA" id="ARBA00005947"/>
    </source>
</evidence>